<reference evidence="13" key="1">
    <citation type="submission" date="2017-08" db="EMBL/GenBank/DDBJ databases">
        <title>Direct submision.</title>
        <authorList>
            <person name="Kim S.-J."/>
            <person name="Rhee S.-K."/>
        </authorList>
    </citation>
    <scope>NUCLEOTIDE SEQUENCE [LARGE SCALE GENOMIC DNA]</scope>
    <source>
        <strain evidence="13">GI5</strain>
    </source>
</reference>
<evidence type="ECO:0000259" key="10">
    <source>
        <dbReference type="Pfam" id="PF02875"/>
    </source>
</evidence>
<feature type="binding site" evidence="7">
    <location>
        <position position="392"/>
    </location>
    <ligand>
        <name>meso-2,6-diaminopimelate</name>
        <dbReference type="ChEBI" id="CHEBI:57791"/>
    </ligand>
</feature>
<evidence type="ECO:0000256" key="1">
    <source>
        <dbReference type="ARBA" id="ARBA00005898"/>
    </source>
</evidence>
<sequence>MKSETRVVRDLQGIVPFLSIRDDWKNTVVTGLAVDSRKVQAGNCFIAYPGHGSDGRNFLRAAFSAGASSALVDAEGFAIDPSIERPVIPVDALRSRLGLIAANFYGDPSSQLKLLAITGTNGKTSVSQLVAQALDYLGKRCGVIGTLGNGLVGKLELTTNTTPDVVECNRLLAEMLVQGAEVVAMEASSHGLIQGRIDGLHVHTALVTNISRDHLDYHGTMEAYAEAKALLACHVGLKNLVLNLDDERVAAMRSVAAPDTRIWSFSLDDSKAATVKATNVVYGKQGVDIYVEHEGQSTVVRSNLIGEFNSSNLLASLTLMLSAGVELRLAADALSHCKPVIGRMQRISFEADQPMVIVDFAHTPDALEKALIALRKHTQGRIWCVFGCGGDRDAGKRPLMAAVAAELADKVILTADNPRSEKLSTILSDMVKGLPPQVAFQIVDDRADAVAEAILNAAVGDVVLVAGKGHEDYQEIQGVKYAYSDVQQCRLALHRRSDVCRKGES</sequence>
<comment type="pathway">
    <text evidence="7 8">Cell wall biogenesis; peptidoglycan biosynthesis.</text>
</comment>
<dbReference type="NCBIfam" id="TIGR01085">
    <property type="entry name" value="murE"/>
    <property type="match status" value="1"/>
</dbReference>
<evidence type="ECO:0000313" key="13">
    <source>
        <dbReference type="Proteomes" id="UP000235116"/>
    </source>
</evidence>
<dbReference type="SUPFAM" id="SSF63418">
    <property type="entry name" value="MurE/MurF N-terminal domain"/>
    <property type="match status" value="1"/>
</dbReference>
<keyword evidence="4 7" id="KW-0573">Peptidoglycan synthesis</keyword>
<evidence type="ECO:0000313" key="12">
    <source>
        <dbReference type="EMBL" id="AUM14089.1"/>
    </source>
</evidence>
<evidence type="ECO:0000256" key="3">
    <source>
        <dbReference type="ARBA" id="ARBA00022960"/>
    </source>
</evidence>
<comment type="catalytic activity">
    <reaction evidence="7">
        <text>UDP-N-acetyl-alpha-D-muramoyl-L-alanyl-D-glutamate + meso-2,6-diaminopimelate + ATP = UDP-N-acetyl-alpha-D-muramoyl-L-alanyl-gamma-D-glutamyl-meso-2,6-diaminopimelate + ADP + phosphate + H(+)</text>
        <dbReference type="Rhea" id="RHEA:23676"/>
        <dbReference type="ChEBI" id="CHEBI:15378"/>
        <dbReference type="ChEBI" id="CHEBI:30616"/>
        <dbReference type="ChEBI" id="CHEBI:43474"/>
        <dbReference type="ChEBI" id="CHEBI:57791"/>
        <dbReference type="ChEBI" id="CHEBI:83900"/>
        <dbReference type="ChEBI" id="CHEBI:83905"/>
        <dbReference type="ChEBI" id="CHEBI:456216"/>
        <dbReference type="EC" id="6.3.2.13"/>
    </reaction>
</comment>
<protein>
    <recommendedName>
        <fullName evidence="7">UDP-N-acetylmuramoyl-L-alanyl-D-glutamate--2,6-diaminopimelate ligase</fullName>
        <ecNumber evidence="7">6.3.2.13</ecNumber>
    </recommendedName>
    <alternativeName>
        <fullName evidence="7">Meso-A2pm-adding enzyme</fullName>
    </alternativeName>
    <alternativeName>
        <fullName evidence="7">Meso-diaminopimelate-adding enzyme</fullName>
    </alternativeName>
    <alternativeName>
        <fullName evidence="7">UDP-MurNAc-L-Ala-D-Glu:meso-diaminopimelate ligase</fullName>
    </alternativeName>
    <alternativeName>
        <fullName evidence="7">UDP-MurNAc-tripeptide synthetase</fullName>
    </alternativeName>
    <alternativeName>
        <fullName evidence="7">UDP-N-acetylmuramyl-tripeptide synthetase</fullName>
    </alternativeName>
</protein>
<dbReference type="InterPro" id="IPR004101">
    <property type="entry name" value="Mur_ligase_C"/>
</dbReference>
<dbReference type="GO" id="GO:0005524">
    <property type="term" value="F:ATP binding"/>
    <property type="evidence" value="ECO:0007669"/>
    <property type="project" value="UniProtKB-UniRule"/>
</dbReference>
<keyword evidence="7" id="KW-0460">Magnesium</keyword>
<evidence type="ECO:0000259" key="11">
    <source>
        <dbReference type="Pfam" id="PF08245"/>
    </source>
</evidence>
<dbReference type="GO" id="GO:0008360">
    <property type="term" value="P:regulation of cell shape"/>
    <property type="evidence" value="ECO:0007669"/>
    <property type="project" value="UniProtKB-KW"/>
</dbReference>
<feature type="binding site" evidence="7">
    <location>
        <begin position="161"/>
        <end position="162"/>
    </location>
    <ligand>
        <name>UDP-N-acetyl-alpha-D-muramoyl-L-alanyl-D-glutamate</name>
        <dbReference type="ChEBI" id="CHEBI:83900"/>
    </ligand>
</feature>
<dbReference type="GO" id="GO:0005737">
    <property type="term" value="C:cytoplasm"/>
    <property type="evidence" value="ECO:0007669"/>
    <property type="project" value="UniProtKB-SubCell"/>
</dbReference>
<proteinExistence type="inferred from homology"/>
<feature type="binding site" evidence="7">
    <location>
        <position position="160"/>
    </location>
    <ligand>
        <name>UDP-N-acetyl-alpha-D-muramoyl-L-alanyl-D-glutamate</name>
        <dbReference type="ChEBI" id="CHEBI:83900"/>
    </ligand>
</feature>
<comment type="function">
    <text evidence="7">Catalyzes the addition of meso-diaminopimelic acid to the nucleotide precursor UDP-N-acetylmuramoyl-L-alanyl-D-glutamate (UMAG) in the biosynthesis of bacterial cell-wall peptidoglycan.</text>
</comment>
<feature type="binding site" evidence="7">
    <location>
        <position position="196"/>
    </location>
    <ligand>
        <name>UDP-N-acetyl-alpha-D-muramoyl-L-alanyl-D-glutamate</name>
        <dbReference type="ChEBI" id="CHEBI:83900"/>
    </ligand>
</feature>
<evidence type="ECO:0000256" key="6">
    <source>
        <dbReference type="ARBA" id="ARBA00023316"/>
    </source>
</evidence>
<evidence type="ECO:0000256" key="7">
    <source>
        <dbReference type="HAMAP-Rule" id="MF_00208"/>
    </source>
</evidence>
<feature type="domain" description="Mur ligase C-terminal" evidence="10">
    <location>
        <begin position="342"/>
        <end position="469"/>
    </location>
</feature>
<dbReference type="SUPFAM" id="SSF53623">
    <property type="entry name" value="MurD-like peptide ligases, catalytic domain"/>
    <property type="match status" value="1"/>
</dbReference>
<feature type="domain" description="Mur ligase central" evidence="11">
    <location>
        <begin position="117"/>
        <end position="319"/>
    </location>
</feature>
<feature type="binding site" evidence="7">
    <location>
        <position position="471"/>
    </location>
    <ligand>
        <name>meso-2,6-diaminopimelate</name>
        <dbReference type="ChEBI" id="CHEBI:57791"/>
    </ligand>
</feature>
<dbReference type="EC" id="6.3.2.13" evidence="7"/>
<dbReference type="GO" id="GO:0009252">
    <property type="term" value="P:peptidoglycan biosynthetic process"/>
    <property type="evidence" value="ECO:0007669"/>
    <property type="project" value="UniProtKB-UniRule"/>
</dbReference>
<dbReference type="RefSeq" id="WP_101895464.1">
    <property type="nucleotide sequence ID" value="NZ_CP022684.1"/>
</dbReference>
<dbReference type="PANTHER" id="PTHR23135:SF4">
    <property type="entry name" value="UDP-N-ACETYLMURAMOYL-L-ALANYL-D-GLUTAMATE--2,6-DIAMINOPIMELATE LIGASE MURE HOMOLOG, CHLOROPLASTIC"/>
    <property type="match status" value="1"/>
</dbReference>
<dbReference type="Pfam" id="PF08245">
    <property type="entry name" value="Mur_ligase_M"/>
    <property type="match status" value="1"/>
</dbReference>
<comment type="cofactor">
    <cofactor evidence="7">
        <name>Mg(2+)</name>
        <dbReference type="ChEBI" id="CHEBI:18420"/>
    </cofactor>
</comment>
<dbReference type="InterPro" id="IPR000713">
    <property type="entry name" value="Mur_ligase_N"/>
</dbReference>
<evidence type="ECO:0000256" key="8">
    <source>
        <dbReference type="RuleBase" id="RU004135"/>
    </source>
</evidence>
<feature type="binding site" evidence="7">
    <location>
        <begin position="416"/>
        <end position="419"/>
    </location>
    <ligand>
        <name>meso-2,6-diaminopimelate</name>
        <dbReference type="ChEBI" id="CHEBI:57791"/>
    </ligand>
</feature>
<comment type="PTM">
    <text evidence="7">Carboxylation is probably crucial for Mg(2+) binding and, consequently, for the gamma-phosphate positioning of ATP.</text>
</comment>
<feature type="short sequence motif" description="Meso-diaminopimelate recognition motif" evidence="7">
    <location>
        <begin position="416"/>
        <end position="419"/>
    </location>
</feature>
<keyword evidence="13" id="KW-1185">Reference proteome</keyword>
<dbReference type="SUPFAM" id="SSF53244">
    <property type="entry name" value="MurD-like peptide ligases, peptide-binding domain"/>
    <property type="match status" value="1"/>
</dbReference>
<feature type="binding site" evidence="7">
    <location>
        <position position="36"/>
    </location>
    <ligand>
        <name>UDP-N-acetyl-alpha-D-muramoyl-L-alanyl-D-glutamate</name>
        <dbReference type="ChEBI" id="CHEBI:83900"/>
    </ligand>
</feature>
<feature type="binding site" evidence="7">
    <location>
        <position position="194"/>
    </location>
    <ligand>
        <name>UDP-N-acetyl-alpha-D-muramoyl-L-alanyl-D-glutamate</name>
        <dbReference type="ChEBI" id="CHEBI:83900"/>
    </ligand>
</feature>
<comment type="similarity">
    <text evidence="1 7">Belongs to the MurCDEF family. MurE subfamily.</text>
</comment>
<keyword evidence="3 7" id="KW-0133">Cell shape</keyword>
<feature type="modified residue" description="N6-carboxylysine" evidence="7">
    <location>
        <position position="228"/>
    </location>
</feature>
<keyword evidence="7" id="KW-0067">ATP-binding</keyword>
<dbReference type="GO" id="GO:0051301">
    <property type="term" value="P:cell division"/>
    <property type="evidence" value="ECO:0007669"/>
    <property type="project" value="UniProtKB-KW"/>
</dbReference>
<feature type="domain" description="Mur ligase N-terminal catalytic" evidence="9">
    <location>
        <begin position="29"/>
        <end position="105"/>
    </location>
</feature>
<dbReference type="OrthoDB" id="9800958at2"/>
<dbReference type="EMBL" id="CP022684">
    <property type="protein sequence ID" value="AUM14089.1"/>
    <property type="molecule type" value="Genomic_DNA"/>
</dbReference>
<keyword evidence="7" id="KW-0963">Cytoplasm</keyword>
<keyword evidence="7" id="KW-0547">Nucleotide-binding</keyword>
<feature type="binding site" evidence="7">
    <location>
        <position position="467"/>
    </location>
    <ligand>
        <name>meso-2,6-diaminopimelate</name>
        <dbReference type="ChEBI" id="CHEBI:57791"/>
    </ligand>
</feature>
<keyword evidence="6 7" id="KW-0961">Cell wall biogenesis/degradation</keyword>
<keyword evidence="7 12" id="KW-0436">Ligase</keyword>
<dbReference type="Gene3D" id="3.40.1190.10">
    <property type="entry name" value="Mur-like, catalytic domain"/>
    <property type="match status" value="1"/>
</dbReference>
<feature type="binding site" evidence="7">
    <location>
        <begin position="119"/>
        <end position="125"/>
    </location>
    <ligand>
        <name>ATP</name>
        <dbReference type="ChEBI" id="CHEBI:30616"/>
    </ligand>
</feature>
<dbReference type="Proteomes" id="UP000235116">
    <property type="component" value="Chromosome"/>
</dbReference>
<dbReference type="InterPro" id="IPR005761">
    <property type="entry name" value="UDP-N-AcMur-Glu-dNH2Pim_ligase"/>
</dbReference>
<evidence type="ECO:0000259" key="9">
    <source>
        <dbReference type="Pfam" id="PF01225"/>
    </source>
</evidence>
<dbReference type="HAMAP" id="MF_00208">
    <property type="entry name" value="MurE"/>
    <property type="match status" value="1"/>
</dbReference>
<dbReference type="InterPro" id="IPR035911">
    <property type="entry name" value="MurE/MurF_N"/>
</dbReference>
<dbReference type="Pfam" id="PF01225">
    <property type="entry name" value="Mur_ligase"/>
    <property type="match status" value="1"/>
</dbReference>
<dbReference type="NCBIfam" id="NF001126">
    <property type="entry name" value="PRK00139.1-4"/>
    <property type="match status" value="1"/>
</dbReference>
<dbReference type="GO" id="GO:0071555">
    <property type="term" value="P:cell wall organization"/>
    <property type="evidence" value="ECO:0007669"/>
    <property type="project" value="UniProtKB-KW"/>
</dbReference>
<gene>
    <name evidence="7" type="primary">murE</name>
    <name evidence="12" type="ORF">Kalk_17395</name>
</gene>
<organism evidence="12 13">
    <name type="scientific">Ketobacter alkanivorans</name>
    <dbReference type="NCBI Taxonomy" id="1917421"/>
    <lineage>
        <taxon>Bacteria</taxon>
        <taxon>Pseudomonadati</taxon>
        <taxon>Pseudomonadota</taxon>
        <taxon>Gammaproteobacteria</taxon>
        <taxon>Pseudomonadales</taxon>
        <taxon>Ketobacteraceae</taxon>
        <taxon>Ketobacter</taxon>
    </lineage>
</organism>
<dbReference type="KEGG" id="kak:Kalk_17395"/>
<dbReference type="Gene3D" id="3.40.1390.10">
    <property type="entry name" value="MurE/MurF, N-terminal domain"/>
    <property type="match status" value="1"/>
</dbReference>
<keyword evidence="5 7" id="KW-0131">Cell cycle</keyword>
<dbReference type="Pfam" id="PF02875">
    <property type="entry name" value="Mur_ligase_C"/>
    <property type="match status" value="1"/>
</dbReference>
<accession>A0A2K9LNZ0</accession>
<dbReference type="PANTHER" id="PTHR23135">
    <property type="entry name" value="MUR LIGASE FAMILY MEMBER"/>
    <property type="match status" value="1"/>
</dbReference>
<dbReference type="InterPro" id="IPR036565">
    <property type="entry name" value="Mur-like_cat_sf"/>
</dbReference>
<comment type="subcellular location">
    <subcellularLocation>
        <location evidence="7 8">Cytoplasm</location>
    </subcellularLocation>
</comment>
<dbReference type="Gene3D" id="3.90.190.20">
    <property type="entry name" value="Mur ligase, C-terminal domain"/>
    <property type="match status" value="1"/>
</dbReference>
<name>A0A2K9LNZ0_9GAMM</name>
<dbReference type="GO" id="GO:0008765">
    <property type="term" value="F:UDP-N-acetylmuramoylalanyl-D-glutamate-2,6-diaminopimelate ligase activity"/>
    <property type="evidence" value="ECO:0007669"/>
    <property type="project" value="UniProtKB-UniRule"/>
</dbReference>
<evidence type="ECO:0000256" key="2">
    <source>
        <dbReference type="ARBA" id="ARBA00022618"/>
    </source>
</evidence>
<dbReference type="AlphaFoldDB" id="A0A2K9LNZ0"/>
<comment type="caution">
    <text evidence="7">Lacks conserved residue(s) required for the propagation of feature annotation.</text>
</comment>
<dbReference type="GO" id="GO:0000287">
    <property type="term" value="F:magnesium ion binding"/>
    <property type="evidence" value="ECO:0007669"/>
    <property type="project" value="UniProtKB-UniRule"/>
</dbReference>
<dbReference type="InterPro" id="IPR036615">
    <property type="entry name" value="Mur_ligase_C_dom_sf"/>
</dbReference>
<evidence type="ECO:0000256" key="4">
    <source>
        <dbReference type="ARBA" id="ARBA00022984"/>
    </source>
</evidence>
<keyword evidence="2 7" id="KW-0132">Cell division</keyword>
<feature type="binding site" evidence="7">
    <location>
        <position position="188"/>
    </location>
    <ligand>
        <name>UDP-N-acetyl-alpha-D-muramoyl-L-alanyl-D-glutamate</name>
        <dbReference type="ChEBI" id="CHEBI:83900"/>
    </ligand>
</feature>
<dbReference type="InterPro" id="IPR013221">
    <property type="entry name" value="Mur_ligase_cen"/>
</dbReference>
<dbReference type="NCBIfam" id="NF001124">
    <property type="entry name" value="PRK00139.1-2"/>
    <property type="match status" value="1"/>
</dbReference>
<evidence type="ECO:0000256" key="5">
    <source>
        <dbReference type="ARBA" id="ARBA00023306"/>
    </source>
</evidence>
<dbReference type="UniPathway" id="UPA00219"/>